<dbReference type="Gene3D" id="3.40.190.10">
    <property type="entry name" value="Periplasmic binding protein-like II"/>
    <property type="match status" value="1"/>
</dbReference>
<evidence type="ECO:0000313" key="1">
    <source>
        <dbReference type="EMBL" id="MDQ0344675.1"/>
    </source>
</evidence>
<comment type="caution">
    <text evidence="1">The sequence shown here is derived from an EMBL/GenBank/DDBJ whole genome shotgun (WGS) entry which is preliminary data.</text>
</comment>
<dbReference type="InterPro" id="IPR006059">
    <property type="entry name" value="SBP"/>
</dbReference>
<reference evidence="1 2" key="1">
    <citation type="submission" date="2023-07" db="EMBL/GenBank/DDBJ databases">
        <title>Genomic Encyclopedia of Type Strains, Phase IV (KMG-IV): sequencing the most valuable type-strain genomes for metagenomic binning, comparative biology and taxonomic classification.</title>
        <authorList>
            <person name="Goeker M."/>
        </authorList>
    </citation>
    <scope>NUCLEOTIDE SEQUENCE [LARGE SCALE GENOMIC DNA]</scope>
    <source>
        <strain evidence="1 2">DSM 27848</strain>
    </source>
</reference>
<accession>A0ABU0D8E2</accession>
<dbReference type="PANTHER" id="PTHR43649">
    <property type="entry name" value="ARABINOSE-BINDING PROTEIN-RELATED"/>
    <property type="match status" value="1"/>
</dbReference>
<dbReference type="InterPro" id="IPR050490">
    <property type="entry name" value="Bact_solute-bd_prot1"/>
</dbReference>
<dbReference type="RefSeq" id="WP_244682798.1">
    <property type="nucleotide sequence ID" value="NZ_JALIRM010000013.1"/>
</dbReference>
<dbReference type="PANTHER" id="PTHR43649:SF27">
    <property type="entry name" value="EXTRACELLULAR SOLUTE-BINDING PROTEIN FAMILY 1"/>
    <property type="match status" value="1"/>
</dbReference>
<protein>
    <submittedName>
        <fullName evidence="1">ABC-type glycerol-3-phosphate transport system substrate-binding protein</fullName>
    </submittedName>
</protein>
<proteinExistence type="predicted"/>
<dbReference type="EMBL" id="JAUSUO010000010">
    <property type="protein sequence ID" value="MDQ0344675.1"/>
    <property type="molecule type" value="Genomic_DNA"/>
</dbReference>
<sequence>MKTKIMISLALIWLLVVPNGMTLAKEDISKDQTIENVVEQRYHTVLEQWRETGVKDASNFEASISPSNFKDVKEDELLTAEDSKDYGDRVFYWHNQALSFNVIAPEDGLYEISFDYYPISKEVVPIEGSILVNGEYPFYESRRIVFPLKWKNVTDTFDTDRFGNEIIPNQEVIPEWSTVRALDASNLQPDPLKYHLKKGKNEITLTHLKGEMLIGNVTVHSPTKLISYKDYLQNNKNDKKVNSLIIQEAEQGYTKNSSYIRPVATTGSSVVPNNPKYMVLNTLGGDSWRESGQRVNWNVSIAEDGYYKLTFKVLQKKETGGTVFRKLLIDGKIPFSEAALIPFEFNKKWVNATLKDEKNDPYLFYLTKGNHEISLEADASPVERSIFTINEVIKEMQEFALSIKKLTGNQNDRSRGWKIKEYFPDAEDKLDGWANRLEEESKYLTDLNKGNQSKDIVSLNMAVKKLRSLNMKPNEIPNRLTELTEGSSSVAQLLGNLLLELPKQPLLVDRFYVHGENKLPAPTPGFFANTWNGMQRFIQSFSAGNYSASSADDQTIEIWVNRQRQYVDIIQNLADQNFTPKTGIKVKFSIMPDEGKLILASAANNQPDVAIGISNWLPYELSIRGAAVDLHEFSDFETYSKQFSPGAFLPLMIDDSVYALPETQDFYVQFYRKDILNALHVPVPDTWDDVVKILPELQRFGMNYYTPIAGAGGFKSFQTTAPFIYQFHGDLYEEDGMRTAIGEEESLKAIEFMAKLNTIYSMPMQVPNFYNHFRYSTLPIGIANFSTYVQLTAAAPEIAGWWDISPYPGIKQSDGTVERWATGSGQSAMIFKGTKDRDKSWEFLKWWMSTDTQVDFASTLQTLYGPEYMWNSANLEAFKQLPWPEEHKETILKQWEYLQEVPKTPGAYMVERELSNIWNRIVFDGENPRSAVDDSVIAINREISRKMEEFGYMKNGKMVKPYHIPSIDQVKSWAGEENED</sequence>
<gene>
    <name evidence="1" type="ORF">J2S14_003519</name>
</gene>
<keyword evidence="2" id="KW-1185">Reference proteome</keyword>
<name>A0ABU0D8E2_9BACI</name>
<dbReference type="Proteomes" id="UP001232343">
    <property type="component" value="Unassembled WGS sequence"/>
</dbReference>
<dbReference type="SUPFAM" id="SSF53850">
    <property type="entry name" value="Periplasmic binding protein-like II"/>
    <property type="match status" value="1"/>
</dbReference>
<evidence type="ECO:0000313" key="2">
    <source>
        <dbReference type="Proteomes" id="UP001232343"/>
    </source>
</evidence>
<dbReference type="Pfam" id="PF01547">
    <property type="entry name" value="SBP_bac_1"/>
    <property type="match status" value="1"/>
</dbReference>
<dbReference type="Gene3D" id="2.60.120.260">
    <property type="entry name" value="Galactose-binding domain-like"/>
    <property type="match status" value="2"/>
</dbReference>
<organism evidence="1 2">
    <name type="scientific">Lederbergia wuyishanensis</name>
    <dbReference type="NCBI Taxonomy" id="1347903"/>
    <lineage>
        <taxon>Bacteria</taxon>
        <taxon>Bacillati</taxon>
        <taxon>Bacillota</taxon>
        <taxon>Bacilli</taxon>
        <taxon>Bacillales</taxon>
        <taxon>Bacillaceae</taxon>
        <taxon>Lederbergia</taxon>
    </lineage>
</organism>